<evidence type="ECO:0000313" key="3">
    <source>
        <dbReference type="Proteomes" id="UP000006281"/>
    </source>
</evidence>
<dbReference type="KEGG" id="sesp:BN6_41910"/>
<dbReference type="STRING" id="1179773.BN6_41910"/>
<gene>
    <name evidence="2" type="ordered locus">BN6_41910</name>
</gene>
<sequence>MRTTRLSPQPQTAVRRIPDHPEPGEVEPAMRRGTHRGGDELFRPVPVPALPPSTALADLAITATDHAWLAGTTGVFTSRPSTPLVLRWTGVDWTEETLPGLPSAASLAGISATAPDDVWAVGNSAGRPLVLHYDGVGWHTVDTPAIPWAKAVTAIAPDDVHIVGAGSDTLHWDGLEWTRSSTLTSSRETLHAITAAAPDDVWAGGGGLTGAGAATYEYPVLIHWDGTTWTDLHGPRPDHGHITGLAATAPDDLWLAHTHDTDGLHIHHYDGHRWQPVPAPADHDRLSLHGVAPGWTWGVRAGRRSFETRPAYHRWTGQDWARVPLPDDLTRASASHVGLATNGTTTWAYLKTAAGVHVLRHTAP</sequence>
<reference evidence="2 3" key="1">
    <citation type="journal article" date="2012" name="BMC Genomics">
        <title>Complete genome sequence of Saccharothrix espanaensis DSM 44229T and comparison to the other completely sequenced Pseudonocardiaceae.</title>
        <authorList>
            <person name="Strobel T."/>
            <person name="Al-Dilaimi A."/>
            <person name="Blom J."/>
            <person name="Gessner A."/>
            <person name="Kalinowski J."/>
            <person name="Luzhetska M."/>
            <person name="Puhler A."/>
            <person name="Szczepanowski R."/>
            <person name="Bechthold A."/>
            <person name="Ruckert C."/>
        </authorList>
    </citation>
    <scope>NUCLEOTIDE SEQUENCE [LARGE SCALE GENOMIC DNA]</scope>
    <source>
        <strain evidence="3">ATCC 51144 / DSM 44229 / JCM 9112 / NBRC 15066 / NRRL 15764</strain>
    </source>
</reference>
<accession>K0K4L6</accession>
<proteinExistence type="predicted"/>
<feature type="compositionally biased region" description="Polar residues" evidence="1">
    <location>
        <begin position="1"/>
        <end position="12"/>
    </location>
</feature>
<protein>
    <submittedName>
        <fullName evidence="2">Uncharacterized protein</fullName>
    </submittedName>
</protein>
<organism evidence="2 3">
    <name type="scientific">Saccharothrix espanaensis (strain ATCC 51144 / DSM 44229 / JCM 9112 / NBRC 15066 / NRRL 15764)</name>
    <dbReference type="NCBI Taxonomy" id="1179773"/>
    <lineage>
        <taxon>Bacteria</taxon>
        <taxon>Bacillati</taxon>
        <taxon>Actinomycetota</taxon>
        <taxon>Actinomycetes</taxon>
        <taxon>Pseudonocardiales</taxon>
        <taxon>Pseudonocardiaceae</taxon>
        <taxon>Saccharothrix</taxon>
    </lineage>
</organism>
<dbReference type="EMBL" id="HE804045">
    <property type="protein sequence ID" value="CCH31478.1"/>
    <property type="molecule type" value="Genomic_DNA"/>
</dbReference>
<evidence type="ECO:0000313" key="2">
    <source>
        <dbReference type="EMBL" id="CCH31478.1"/>
    </source>
</evidence>
<dbReference type="PATRIC" id="fig|1179773.3.peg.4195"/>
<dbReference type="HOGENOM" id="CLU_054572_0_0_11"/>
<dbReference type="Proteomes" id="UP000006281">
    <property type="component" value="Chromosome"/>
</dbReference>
<name>K0K4L6_SACES</name>
<evidence type="ECO:0000256" key="1">
    <source>
        <dbReference type="SAM" id="MobiDB-lite"/>
    </source>
</evidence>
<dbReference type="eggNOG" id="COG4447">
    <property type="taxonomic scope" value="Bacteria"/>
</dbReference>
<feature type="region of interest" description="Disordered" evidence="1">
    <location>
        <begin position="1"/>
        <end position="47"/>
    </location>
</feature>
<dbReference type="AlphaFoldDB" id="K0K4L6"/>
<keyword evidence="3" id="KW-1185">Reference proteome</keyword>